<feature type="region of interest" description="Disordered" evidence="1">
    <location>
        <begin position="213"/>
        <end position="239"/>
    </location>
</feature>
<keyword evidence="2" id="KW-1133">Transmembrane helix</keyword>
<keyword evidence="5" id="KW-1185">Reference proteome</keyword>
<comment type="caution">
    <text evidence="4">The sequence shown here is derived from an EMBL/GenBank/DDBJ whole genome shotgun (WGS) entry which is preliminary data.</text>
</comment>
<reference evidence="4 5" key="1">
    <citation type="submission" date="2019-06" db="EMBL/GenBank/DDBJ databases">
        <title>Wine fermentation using esterase from Monascus purpureus.</title>
        <authorList>
            <person name="Geng C."/>
            <person name="Zhang Y."/>
        </authorList>
    </citation>
    <scope>NUCLEOTIDE SEQUENCE [LARGE SCALE GENOMIC DNA]</scope>
    <source>
        <strain evidence="4">HQ1</strain>
    </source>
</reference>
<protein>
    <recommendedName>
        <fullName evidence="3">DUF1746 domain-containing protein</fullName>
    </recommendedName>
</protein>
<feature type="transmembrane region" description="Helical" evidence="2">
    <location>
        <begin position="92"/>
        <end position="111"/>
    </location>
</feature>
<evidence type="ECO:0000313" key="4">
    <source>
        <dbReference type="EMBL" id="TQB74783.1"/>
    </source>
</evidence>
<evidence type="ECO:0000313" key="5">
    <source>
        <dbReference type="Proteomes" id="UP000319663"/>
    </source>
</evidence>
<dbReference type="PANTHER" id="PTHR39405:SF1">
    <property type="entry name" value="DSC E3 UBIQUITIN LIGASE COMPLEX SUBUNIT 4"/>
    <property type="match status" value="1"/>
</dbReference>
<keyword evidence="2" id="KW-0812">Transmembrane</keyword>
<gene>
    <name evidence="4" type="ORF">MPDQ_004225</name>
</gene>
<dbReference type="EMBL" id="VIFY01000027">
    <property type="protein sequence ID" value="TQB74783.1"/>
    <property type="molecule type" value="Genomic_DNA"/>
</dbReference>
<feature type="compositionally biased region" description="Basic and acidic residues" evidence="1">
    <location>
        <begin position="183"/>
        <end position="201"/>
    </location>
</feature>
<feature type="region of interest" description="Disordered" evidence="1">
    <location>
        <begin position="1"/>
        <end position="25"/>
    </location>
</feature>
<dbReference type="Proteomes" id="UP000319663">
    <property type="component" value="Unassembled WGS sequence"/>
</dbReference>
<accession>A0A507R0J3</accession>
<dbReference type="Pfam" id="PF08508">
    <property type="entry name" value="DUF1746"/>
    <property type="match status" value="1"/>
</dbReference>
<dbReference type="STRING" id="5098.A0A507R0J3"/>
<sequence length="333" mass="36850">MGLPYESSSDLTDSQRSASRRRHDEATKKAQVAAKVAFIDRCLRDLDILIYCELSALYYMDCSIVLFTIRAIVQLIFFTPKAPPFDPTRNQPYVGAIFASNFFCMFSHNFFTHPEAGEATREYLHGGLFIDFIGEKAPVSVLRLISLDIIILFIDFIMMGLIIERVKTVGLASATADGTSASDTRDTSGRQVQDHDSEERGVLQRGLGTALAMSTNHDGGDVDSNGLGPRDNPARTRSSIDERLERTELLAGSPEGGLSQGTRDSHALDSFFSGEAVIMDMGLISAIREQWRHSPAALSRRTSYLPSDETASFLRERFGLQVTPDGRVVRIER</sequence>
<evidence type="ECO:0000259" key="3">
    <source>
        <dbReference type="Pfam" id="PF08508"/>
    </source>
</evidence>
<name>A0A507R0J3_MONPU</name>
<feature type="compositionally biased region" description="Polar residues" evidence="1">
    <location>
        <begin position="1"/>
        <end position="17"/>
    </location>
</feature>
<organism evidence="4 5">
    <name type="scientific">Monascus purpureus</name>
    <name type="common">Red mold</name>
    <name type="synonym">Monascus anka</name>
    <dbReference type="NCBI Taxonomy" id="5098"/>
    <lineage>
        <taxon>Eukaryota</taxon>
        <taxon>Fungi</taxon>
        <taxon>Dikarya</taxon>
        <taxon>Ascomycota</taxon>
        <taxon>Pezizomycotina</taxon>
        <taxon>Eurotiomycetes</taxon>
        <taxon>Eurotiomycetidae</taxon>
        <taxon>Eurotiales</taxon>
        <taxon>Aspergillaceae</taxon>
        <taxon>Monascus</taxon>
    </lineage>
</organism>
<keyword evidence="2" id="KW-0472">Membrane</keyword>
<dbReference type="AlphaFoldDB" id="A0A507R0J3"/>
<evidence type="ECO:0000256" key="2">
    <source>
        <dbReference type="SAM" id="Phobius"/>
    </source>
</evidence>
<dbReference type="GO" id="GO:0005783">
    <property type="term" value="C:endoplasmic reticulum"/>
    <property type="evidence" value="ECO:0007669"/>
    <property type="project" value="TreeGrafter"/>
</dbReference>
<feature type="transmembrane region" description="Helical" evidence="2">
    <location>
        <begin position="141"/>
        <end position="163"/>
    </location>
</feature>
<dbReference type="GO" id="GO:0032933">
    <property type="term" value="P:SREBP signaling pathway"/>
    <property type="evidence" value="ECO:0007669"/>
    <property type="project" value="InterPro"/>
</dbReference>
<dbReference type="InterPro" id="IPR038967">
    <property type="entry name" value="Dsc4-like"/>
</dbReference>
<dbReference type="PANTHER" id="PTHR39405">
    <property type="entry name" value="DSC E3 UBIQUITIN LIGASE COMPLEX SUBUNIT 4"/>
    <property type="match status" value="1"/>
</dbReference>
<dbReference type="GO" id="GO:0044695">
    <property type="term" value="C:Dsc E3 ubiquitin ligase complex"/>
    <property type="evidence" value="ECO:0007669"/>
    <property type="project" value="InterPro"/>
</dbReference>
<evidence type="ECO:0000256" key="1">
    <source>
        <dbReference type="SAM" id="MobiDB-lite"/>
    </source>
</evidence>
<dbReference type="InterPro" id="IPR013715">
    <property type="entry name" value="DUF1746"/>
</dbReference>
<feature type="region of interest" description="Disordered" evidence="1">
    <location>
        <begin position="175"/>
        <end position="201"/>
    </location>
</feature>
<feature type="transmembrane region" description="Helical" evidence="2">
    <location>
        <begin position="56"/>
        <end position="80"/>
    </location>
</feature>
<feature type="domain" description="DUF1746" evidence="3">
    <location>
        <begin position="45"/>
        <end position="158"/>
    </location>
</feature>
<proteinExistence type="predicted"/>